<evidence type="ECO:0000313" key="2">
    <source>
        <dbReference type="EMBL" id="RED92625.1"/>
    </source>
</evidence>
<dbReference type="InterPro" id="IPR026444">
    <property type="entry name" value="Secre_tail"/>
</dbReference>
<keyword evidence="3" id="KW-1185">Reference proteome</keyword>
<dbReference type="NCBIfam" id="TIGR04183">
    <property type="entry name" value="Por_Secre_tail"/>
    <property type="match status" value="1"/>
</dbReference>
<dbReference type="EMBL" id="QREG01000029">
    <property type="protein sequence ID" value="RED92625.1"/>
    <property type="molecule type" value="Genomic_DNA"/>
</dbReference>
<dbReference type="InterPro" id="IPR015943">
    <property type="entry name" value="WD40/YVTN_repeat-like_dom_sf"/>
</dbReference>
<feature type="domain" description="Secretion system C-terminal sorting" evidence="1">
    <location>
        <begin position="1269"/>
        <end position="1333"/>
    </location>
</feature>
<comment type="caution">
    <text evidence="2">The sequence shown here is derived from an EMBL/GenBank/DDBJ whole genome shotgun (WGS) entry which is preliminary data.</text>
</comment>
<dbReference type="RefSeq" id="WP_115870163.1">
    <property type="nucleotide sequence ID" value="NZ_QREG01000029.1"/>
</dbReference>
<evidence type="ECO:0000259" key="1">
    <source>
        <dbReference type="Pfam" id="PF18962"/>
    </source>
</evidence>
<reference evidence="2 3" key="1">
    <citation type="submission" date="2018-07" db="EMBL/GenBank/DDBJ databases">
        <title>Genomic Encyclopedia of Type Strains, Phase IV (KMG-IV): sequencing the most valuable type-strain genomes for metagenomic binning, comparative biology and taxonomic classification.</title>
        <authorList>
            <person name="Goeker M."/>
        </authorList>
    </citation>
    <scope>NUCLEOTIDE SEQUENCE [LARGE SCALE GENOMIC DNA]</scope>
    <source>
        <strain evidence="2 3">DSM 4134</strain>
    </source>
</reference>
<dbReference type="Proteomes" id="UP000256779">
    <property type="component" value="Unassembled WGS sequence"/>
</dbReference>
<dbReference type="PANTHER" id="PTHR43739">
    <property type="entry name" value="XYLOGLUCANASE (EUROFUNG)"/>
    <property type="match status" value="1"/>
</dbReference>
<dbReference type="PANTHER" id="PTHR43739:SF5">
    <property type="entry name" value="EXO-ALPHA-SIALIDASE"/>
    <property type="match status" value="1"/>
</dbReference>
<dbReference type="OrthoDB" id="9757809at2"/>
<dbReference type="InterPro" id="IPR052025">
    <property type="entry name" value="Xyloglucanase_GH74"/>
</dbReference>
<dbReference type="CDD" id="cd15482">
    <property type="entry name" value="Sialidase_non-viral"/>
    <property type="match status" value="1"/>
</dbReference>
<proteinExistence type="predicted"/>
<organism evidence="2 3">
    <name type="scientific">Marinoscillum furvescens DSM 4134</name>
    <dbReference type="NCBI Taxonomy" id="1122208"/>
    <lineage>
        <taxon>Bacteria</taxon>
        <taxon>Pseudomonadati</taxon>
        <taxon>Bacteroidota</taxon>
        <taxon>Cytophagia</taxon>
        <taxon>Cytophagales</taxon>
        <taxon>Reichenbachiellaceae</taxon>
        <taxon>Marinoscillum</taxon>
    </lineage>
</organism>
<name>A0A3D9KZN8_MARFU</name>
<gene>
    <name evidence="2" type="ORF">C7460_12912</name>
</gene>
<dbReference type="Gene3D" id="2.130.10.10">
    <property type="entry name" value="YVTN repeat-like/Quinoprotein amine dehydrogenase"/>
    <property type="match status" value="4"/>
</dbReference>
<accession>A0A3D9KZN8</accession>
<dbReference type="Pfam" id="PF18962">
    <property type="entry name" value="Por_Secre_tail"/>
    <property type="match status" value="1"/>
</dbReference>
<dbReference type="PROSITE" id="PS51257">
    <property type="entry name" value="PROKAR_LIPOPROTEIN"/>
    <property type="match status" value="1"/>
</dbReference>
<evidence type="ECO:0000313" key="3">
    <source>
        <dbReference type="Proteomes" id="UP000256779"/>
    </source>
</evidence>
<sequence>MRIFYLAMIVLLLGGCKRSENSNQYNPAGNQLIDKGLVARIDHDTKDRRDVLRFGYPSKYTEAYKLIRTKEGQEKIGYSAGYTFREKEKLSQNRRNARVAPLEWQERGPANVPGRTRGVIIDAEDPTGNTWYAGSVGGGVWKTTDKGESWEILTKNIPNMAIACLATSPANPSILYAGTGEAFSHLSVIVGNGILKSTDKGQTWEVLSSTIQDDEFSAVSRIIVDPNNANVLLACTETGTGIFNLTQSFIFKSVDGGVSWTKVYASNSPIEQLIADPFDFSIQYAAVNGIGVLKSEDTGDSWFDSGQGILAQGRIELAVSNINSDTLFASVVGGQSGTGSDLYFSGDKAKSWVLLSDQSSTAYDYLNGQGNYDNTILAHPFESNTFYVGGVDLFKVSIEGEPYDTGEPTLLGLDQVNTGSFIELINFGAPFFGGVLDTGISTQKRPVEVLFGANRTQKAHRFTVGGQGAGVPATEYQYRDYVEVPFQVWDVETNTQLMVSFRDQQEDGKWNLIVQNQGEDTKQDSREYLFIHNIEYTDIASPEVAKVGGQEVEQMYFFWPILPEDGTFDEASLPESKLAILYGKQRLINSETINLTDGRAQYDNRNPNEVIHVDHHNLMARVTSEENEEFELIAANDGGLYYSDADKDPGLKGGSWNFGGQGYNTTQFYGADKMPGGEKFIGGAQDNGTWTSDLSSAANFETDYTLRIGGDGFEALWNYGNANELIGSSQHNLFGKSSDGGRSWQLAINGLNRDEAAANNFPFISRLSTSKKQPNTIYTVGRFGVYKSTDFGDNWELKPINENWSFSSFMHIKVSDANQQIVWAGSGMGSSYNFHVSVDGAENFSNTSNYDGTLLGVASGFATHPTEDSTAFALFSFANSPKVLKTEDLGNSWQDITGFSSGNSESLNGFPNVAVYCLYVFPNEPQKIWVGSEIGLVESLDGGETWHLTDNGFPAVAVWDIKQVDNFLVIASHGRGIWTVKLEELPEILVAPQIVDLAVLPQNDELLINLSVTSKFDSLDILLNNNLTKRSVADIEGVDTTFVIEAQEEGTISVQVVGYKNGQVASSGDVLFDYFKYGDALLEYETEFNSQIVVNDFLLNGFDVLRTVSGFSNGALHTPHPYKDNSTSSALLKKKIIVSNTNPTITYNEIAIVEPGEDGTEYGDFEFWDYVIVEGSEDGLNWEPLVDGYDARANSGWLQAYNEEADGKSNLFSERSIDLRKTFNAGDTIVVRFRLFADANSNGFGWVVDDLEIQKTEVLNVEKHNTISIYPNPATDYITINQPLVGAQNLNIIDLNGRVYPVLLTENRLDVSSLTEGLYILRFQQGGVNYSQRFYKN</sequence>
<dbReference type="GO" id="GO:0010411">
    <property type="term" value="P:xyloglucan metabolic process"/>
    <property type="evidence" value="ECO:0007669"/>
    <property type="project" value="TreeGrafter"/>
</dbReference>
<protein>
    <submittedName>
        <fullName evidence="2">Putative secreted protein (Por secretion system target)</fullName>
    </submittedName>
</protein>
<dbReference type="SUPFAM" id="SSF110296">
    <property type="entry name" value="Oligoxyloglucan reducing end-specific cellobiohydrolase"/>
    <property type="match status" value="2"/>
</dbReference>